<feature type="compositionally biased region" description="Basic residues" evidence="1">
    <location>
        <begin position="436"/>
        <end position="446"/>
    </location>
</feature>
<dbReference type="Proteomes" id="UP000685013">
    <property type="component" value="Chromosome 20"/>
</dbReference>
<feature type="region of interest" description="Disordered" evidence="1">
    <location>
        <begin position="436"/>
        <end position="511"/>
    </location>
</feature>
<evidence type="ECO:0000313" key="3">
    <source>
        <dbReference type="EMBL" id="KAG6570707.1"/>
    </source>
</evidence>
<feature type="compositionally biased region" description="Polar residues" evidence="1">
    <location>
        <begin position="314"/>
        <end position="323"/>
    </location>
</feature>
<dbReference type="EMBL" id="JAGKQH010000020">
    <property type="protein sequence ID" value="KAG6570707.1"/>
    <property type="molecule type" value="Genomic_DNA"/>
</dbReference>
<evidence type="ECO:0000256" key="1">
    <source>
        <dbReference type="SAM" id="MobiDB-lite"/>
    </source>
</evidence>
<proteinExistence type="predicted"/>
<dbReference type="AlphaFoldDB" id="A0AAV6LUR4"/>
<feature type="compositionally biased region" description="Basic and acidic residues" evidence="1">
    <location>
        <begin position="375"/>
        <end position="387"/>
    </location>
</feature>
<feature type="compositionally biased region" description="Polar residues" evidence="1">
    <location>
        <begin position="493"/>
        <end position="511"/>
    </location>
</feature>
<name>A0AAV6LUR4_9ROSI</name>
<evidence type="ECO:0000259" key="2">
    <source>
        <dbReference type="Pfam" id="PF14309"/>
    </source>
</evidence>
<keyword evidence="4" id="KW-1185">Reference proteome</keyword>
<dbReference type="Pfam" id="PF14309">
    <property type="entry name" value="DUF4378"/>
    <property type="match status" value="1"/>
</dbReference>
<dbReference type="PANTHER" id="PTHR47071">
    <property type="entry name" value="PROTEIN TRM32"/>
    <property type="match status" value="1"/>
</dbReference>
<feature type="compositionally biased region" description="Polar residues" evidence="1">
    <location>
        <begin position="447"/>
        <end position="460"/>
    </location>
</feature>
<feature type="non-terminal residue" evidence="3">
    <location>
        <position position="1"/>
    </location>
</feature>
<accession>A0AAV6LUR4</accession>
<feature type="region of interest" description="Disordered" evidence="1">
    <location>
        <begin position="618"/>
        <end position="639"/>
    </location>
</feature>
<evidence type="ECO:0000313" key="4">
    <source>
        <dbReference type="Proteomes" id="UP000685013"/>
    </source>
</evidence>
<feature type="compositionally biased region" description="Low complexity" evidence="1">
    <location>
        <begin position="324"/>
        <end position="335"/>
    </location>
</feature>
<comment type="caution">
    <text evidence="3">The sequence shown here is derived from an EMBL/GenBank/DDBJ whole genome shotgun (WGS) entry which is preliminary data.</text>
</comment>
<gene>
    <name evidence="3" type="primary">TRM32</name>
    <name evidence="3" type="ORF">SDJN03_29622</name>
</gene>
<feature type="domain" description="DUF4378" evidence="2">
    <location>
        <begin position="819"/>
        <end position="974"/>
    </location>
</feature>
<sequence>MENLEGEGNWIWSPFQFRRLGAEIGSSQTYPEVEVMEFGPGKETRSGTKWTRIHLSWVLWVSTEPPPSEPSIACETSELGRLLIMFKMEKHIKRQDSNIQFNRNVPGCFWSIFHTIDYHPWHNVKKMLPYRRHSKSKGSPKSTMNNHHVAEATEQINDENKPLWCTAESCPIGSKPGEGYVNEVISKEITEEESQKYWKINSNSKRSLSRTQSIHHLESSSYYSRHISPMELGAPGIKSNSLNAMDSENYFTRRKIDTQLTSCTEKSNGVRKTLESKQIDRNISSHSFKEDVHIQEIFKANRKLFAELLQGAQSKKTLQTPQNKKSSASLAKSRSFPAPGLARKGYKKLSSLQHKQNESFPKVRKSDSPQPSKLVESESPKNFHEDVMPCDSDSTSSSNITSQTSSSSFGPNRGLRHGGWNQLVVKRFNFIKQKIRHSFKERKKGNNQKTSKGTPTQTVDPSGHELPLSREEAQESLGTATSNDGLGIRGYSETGNSENDNLSDGVQTKTGTASLERYSKLSDGSSVRGYSVAYSSENDNLSIGVQTKTGTASLKAPLERYSQQPEREAKCFHSQSLRLIREETIPNIEKRRKSYGRNLSLPDIDLFCTLFTDPSPAVSRTEKPKRGVVHSSTDNNMRIDENPAHLLNEVISEPLDSDSQSVVEKSDDNMPVDYSGSLNGVKNDEGAAWADKLEEKIPHLDFSDGEHHQVLGSECVIEDVDVSETVDQVGELSPTVDQVSETCLRDDETSKLSDSEGSILNRRCSAANELEPSDDQPKEASAEALSASETIVNHEIIDAEKISNYLYLNSELGRINNADFNYMRYILQLSSFIESGHTIDRPLSSSIFEGEEAQFYKKLECYWEKVEKDSDHQLLHDLVYETSHNVFEKSFTSFLKSFSSRSQIRPMPLGQYLLEDVREKVAWYLCLGPELDQSLDDVVGRDLRKGDDWMNLQTEIEYNALELEDLILDELLEEVISF</sequence>
<feature type="region of interest" description="Disordered" evidence="1">
    <location>
        <begin position="314"/>
        <end position="418"/>
    </location>
</feature>
<protein>
    <submittedName>
        <fullName evidence="3">Protein TRM32</fullName>
    </submittedName>
</protein>
<organism evidence="3 4">
    <name type="scientific">Cucurbita argyrosperma subsp. sororia</name>
    <dbReference type="NCBI Taxonomy" id="37648"/>
    <lineage>
        <taxon>Eukaryota</taxon>
        <taxon>Viridiplantae</taxon>
        <taxon>Streptophyta</taxon>
        <taxon>Embryophyta</taxon>
        <taxon>Tracheophyta</taxon>
        <taxon>Spermatophyta</taxon>
        <taxon>Magnoliopsida</taxon>
        <taxon>eudicotyledons</taxon>
        <taxon>Gunneridae</taxon>
        <taxon>Pentapetalae</taxon>
        <taxon>rosids</taxon>
        <taxon>fabids</taxon>
        <taxon>Cucurbitales</taxon>
        <taxon>Cucurbitaceae</taxon>
        <taxon>Cucurbiteae</taxon>
        <taxon>Cucurbita</taxon>
    </lineage>
</organism>
<reference evidence="3 4" key="1">
    <citation type="journal article" date="2021" name="Hortic Res">
        <title>The domestication of Cucurbita argyrosperma as revealed by the genome of its wild relative.</title>
        <authorList>
            <person name="Barrera-Redondo J."/>
            <person name="Sanchez-de la Vega G."/>
            <person name="Aguirre-Liguori J.A."/>
            <person name="Castellanos-Morales G."/>
            <person name="Gutierrez-Guerrero Y.T."/>
            <person name="Aguirre-Dugua X."/>
            <person name="Aguirre-Planter E."/>
            <person name="Tenaillon M.I."/>
            <person name="Lira-Saade R."/>
            <person name="Eguiarte L.E."/>
        </authorList>
    </citation>
    <scope>NUCLEOTIDE SEQUENCE [LARGE SCALE GENOMIC DNA]</scope>
    <source>
        <strain evidence="3">JBR-2021</strain>
    </source>
</reference>
<feature type="region of interest" description="Disordered" evidence="1">
    <location>
        <begin position="655"/>
        <end position="679"/>
    </location>
</feature>
<feature type="compositionally biased region" description="Low complexity" evidence="1">
    <location>
        <begin position="392"/>
        <end position="408"/>
    </location>
</feature>
<dbReference type="PANTHER" id="PTHR47071:SF2">
    <property type="entry name" value="PROTEIN TRM32"/>
    <property type="match status" value="1"/>
</dbReference>
<dbReference type="InterPro" id="IPR044257">
    <property type="entry name" value="TRM32-like"/>
</dbReference>
<dbReference type="InterPro" id="IPR025486">
    <property type="entry name" value="DUF4378"/>
</dbReference>